<dbReference type="AlphaFoldDB" id="A0A178IE20"/>
<dbReference type="GO" id="GO:0016757">
    <property type="term" value="F:glycosyltransferase activity"/>
    <property type="evidence" value="ECO:0007669"/>
    <property type="project" value="UniProtKB-KW"/>
</dbReference>
<gene>
    <name evidence="5" type="ORF">AW736_20250</name>
</gene>
<name>A0A178IE20_9BACT</name>
<reference evidence="5 6" key="1">
    <citation type="submission" date="2016-01" db="EMBL/GenBank/DDBJ databases">
        <title>High potential of lignocellulose degradation of a new Verrucomicrobia species.</title>
        <authorList>
            <person name="Wang Y."/>
            <person name="Shi Y."/>
            <person name="Qiu Z."/>
            <person name="Liu S."/>
            <person name="Yang H."/>
        </authorList>
    </citation>
    <scope>NUCLEOTIDE SEQUENCE [LARGE SCALE GENOMIC DNA]</scope>
    <source>
        <strain evidence="5 6">TSB47</strain>
    </source>
</reference>
<dbReference type="Proteomes" id="UP000078486">
    <property type="component" value="Unassembled WGS sequence"/>
</dbReference>
<evidence type="ECO:0000256" key="3">
    <source>
        <dbReference type="ARBA" id="ARBA00022679"/>
    </source>
</evidence>
<dbReference type="CDD" id="cd00761">
    <property type="entry name" value="Glyco_tranf_GTA_type"/>
    <property type="match status" value="1"/>
</dbReference>
<dbReference type="STRING" id="1184151.AW736_20250"/>
<keyword evidence="2" id="KW-0328">Glycosyltransferase</keyword>
<dbReference type="InterPro" id="IPR001173">
    <property type="entry name" value="Glyco_trans_2-like"/>
</dbReference>
<proteinExistence type="inferred from homology"/>
<evidence type="ECO:0000313" key="6">
    <source>
        <dbReference type="Proteomes" id="UP000078486"/>
    </source>
</evidence>
<evidence type="ECO:0000256" key="2">
    <source>
        <dbReference type="ARBA" id="ARBA00022676"/>
    </source>
</evidence>
<comment type="caution">
    <text evidence="5">The sequence shown here is derived from an EMBL/GenBank/DDBJ whole genome shotgun (WGS) entry which is preliminary data.</text>
</comment>
<dbReference type="Gene3D" id="3.90.550.10">
    <property type="entry name" value="Spore Coat Polysaccharide Biosynthesis Protein SpsA, Chain A"/>
    <property type="match status" value="1"/>
</dbReference>
<comment type="similarity">
    <text evidence="1">Belongs to the glycosyltransferase 2 family.</text>
</comment>
<dbReference type="PANTHER" id="PTHR43179:SF12">
    <property type="entry name" value="GALACTOFURANOSYLTRANSFERASE GLFT2"/>
    <property type="match status" value="1"/>
</dbReference>
<evidence type="ECO:0000256" key="1">
    <source>
        <dbReference type="ARBA" id="ARBA00006739"/>
    </source>
</evidence>
<keyword evidence="3" id="KW-0808">Transferase</keyword>
<dbReference type="InterPro" id="IPR029044">
    <property type="entry name" value="Nucleotide-diphossugar_trans"/>
</dbReference>
<organism evidence="5 6">
    <name type="scientific">Termitidicoccus mucosus</name>
    <dbReference type="NCBI Taxonomy" id="1184151"/>
    <lineage>
        <taxon>Bacteria</taxon>
        <taxon>Pseudomonadati</taxon>
        <taxon>Verrucomicrobiota</taxon>
        <taxon>Opitutia</taxon>
        <taxon>Opitutales</taxon>
        <taxon>Opitutaceae</taxon>
        <taxon>Termitidicoccus</taxon>
    </lineage>
</organism>
<keyword evidence="6" id="KW-1185">Reference proteome</keyword>
<evidence type="ECO:0000313" key="5">
    <source>
        <dbReference type="EMBL" id="OAM87871.1"/>
    </source>
</evidence>
<feature type="domain" description="Glycosyltransferase 2-like" evidence="4">
    <location>
        <begin position="7"/>
        <end position="110"/>
    </location>
</feature>
<dbReference type="SUPFAM" id="SSF53448">
    <property type="entry name" value="Nucleotide-diphospho-sugar transferases"/>
    <property type="match status" value="1"/>
</dbReference>
<dbReference type="PANTHER" id="PTHR43179">
    <property type="entry name" value="RHAMNOSYLTRANSFERASE WBBL"/>
    <property type="match status" value="1"/>
</dbReference>
<accession>A0A178IE20</accession>
<protein>
    <recommendedName>
        <fullName evidence="4">Glycosyltransferase 2-like domain-containing protein</fullName>
    </recommendedName>
</protein>
<dbReference type="EMBL" id="LRRQ01000155">
    <property type="protein sequence ID" value="OAM87871.1"/>
    <property type="molecule type" value="Genomic_DNA"/>
</dbReference>
<dbReference type="Pfam" id="PF00535">
    <property type="entry name" value="Glycos_transf_2"/>
    <property type="match status" value="1"/>
</dbReference>
<evidence type="ECO:0000259" key="4">
    <source>
        <dbReference type="Pfam" id="PF00535"/>
    </source>
</evidence>
<sequence length="299" mass="34345">MTVTATLVITTKNRKEELRNALASALRQSEPLEIIVIDDGSTDGTSEMVCREFPSVRLERSEISLGLIAQRNRGAALAEGDVIFSIDDDAEFSNSDVVMHTLADFAGHEEIGAVAIPYIEPHKQNMVQQKAPDEEGVWAVSTYIGTAHAVRRELFLKLGGYRELLVHQGEENDFCIRLMDDGYYVRLGNAPMILHHESPKRDFSRMDYYGARNAVLFAWQNVPWPYLPIHLIVTTGKCLMWSWEPARLRIRARALWEAWKMIPTLERKAVRAETYRRFRELRQAWRMGYREGLVVWPLL</sequence>